<reference evidence="1" key="2">
    <citation type="submission" date="2020-09" db="EMBL/GenBank/DDBJ databases">
        <authorList>
            <person name="Sun Q."/>
            <person name="Ohkuma M."/>
        </authorList>
    </citation>
    <scope>NUCLEOTIDE SEQUENCE</scope>
    <source>
        <strain evidence="1">JCM 4059</strain>
    </source>
</reference>
<dbReference type="Proteomes" id="UP000638313">
    <property type="component" value="Unassembled WGS sequence"/>
</dbReference>
<reference evidence="1" key="1">
    <citation type="journal article" date="2014" name="Int. J. Syst. Evol. Microbiol.">
        <title>Complete genome sequence of Corynebacterium casei LMG S-19264T (=DSM 44701T), isolated from a smear-ripened cheese.</title>
        <authorList>
            <consortium name="US DOE Joint Genome Institute (JGI-PGF)"/>
            <person name="Walter F."/>
            <person name="Albersmeier A."/>
            <person name="Kalinowski J."/>
            <person name="Ruckert C."/>
        </authorList>
    </citation>
    <scope>NUCLEOTIDE SEQUENCE</scope>
    <source>
        <strain evidence="1">JCM 4059</strain>
    </source>
</reference>
<protein>
    <recommendedName>
        <fullName evidence="3">DinB family protein</fullName>
    </recommendedName>
</protein>
<dbReference type="EMBL" id="BNBD01000001">
    <property type="protein sequence ID" value="GHF29941.1"/>
    <property type="molecule type" value="Genomic_DNA"/>
</dbReference>
<evidence type="ECO:0008006" key="3">
    <source>
        <dbReference type="Google" id="ProtNLM"/>
    </source>
</evidence>
<dbReference type="RefSeq" id="WP_190128000.1">
    <property type="nucleotide sequence ID" value="NZ_BNBD01000001.1"/>
</dbReference>
<sequence>MDTSELDRAYQELLTAAESLGAAPALSEAGRTAADWLLVHVALTDDMLARAAGALLADRAACVDNAAAMSRVVIAQTVAATTYAERLALVRQSAERLLGLLGELPAASAGAGVRVRLVDRAGREVFDDELCWADVLLTRARDHLPGHVRTLRAVAAGHG</sequence>
<dbReference type="AlphaFoldDB" id="A0A919E8Z4"/>
<keyword evidence="2" id="KW-1185">Reference proteome</keyword>
<accession>A0A919E8Z4</accession>
<gene>
    <name evidence="1" type="ORF">GCM10010218_08930</name>
</gene>
<evidence type="ECO:0000313" key="1">
    <source>
        <dbReference type="EMBL" id="GHF29941.1"/>
    </source>
</evidence>
<name>A0A919E8Z4_9ACTN</name>
<proteinExistence type="predicted"/>
<comment type="caution">
    <text evidence="1">The sequence shown here is derived from an EMBL/GenBank/DDBJ whole genome shotgun (WGS) entry which is preliminary data.</text>
</comment>
<evidence type="ECO:0000313" key="2">
    <source>
        <dbReference type="Proteomes" id="UP000638313"/>
    </source>
</evidence>
<organism evidence="1 2">
    <name type="scientific">Streptomyces mashuensis</name>
    <dbReference type="NCBI Taxonomy" id="33904"/>
    <lineage>
        <taxon>Bacteria</taxon>
        <taxon>Bacillati</taxon>
        <taxon>Actinomycetota</taxon>
        <taxon>Actinomycetes</taxon>
        <taxon>Kitasatosporales</taxon>
        <taxon>Streptomycetaceae</taxon>
        <taxon>Streptomyces</taxon>
    </lineage>
</organism>